<dbReference type="RefSeq" id="WP_061505796.1">
    <property type="nucleotide sequence ID" value="NZ_BAPF01000059.1"/>
</dbReference>
<dbReference type="EMBL" id="BAPF01000059">
    <property type="protein sequence ID" value="GBQ86649.1"/>
    <property type="molecule type" value="Genomic_DNA"/>
</dbReference>
<keyword evidence="2" id="KW-1185">Reference proteome</keyword>
<sequence>MKIVDDRNKSPQVSDEARGIPSNIYAELSCGQRRIYAQWGDNGFGIANATDRIQRITFISTPETRQRRLAPDCVGLDAFEIVQLGSGWHCTFEWGDGTATDGIVTHDEFAAIEKDCGGGLCPEALAQLSRAMTPMPAYEAHATHQGTLCEIAQPEGPEF</sequence>
<proteinExistence type="predicted"/>
<organism evidence="1 2">
    <name type="scientific">Acetobacter malorum DSM 14337</name>
    <dbReference type="NCBI Taxonomy" id="1307910"/>
    <lineage>
        <taxon>Bacteria</taxon>
        <taxon>Pseudomonadati</taxon>
        <taxon>Pseudomonadota</taxon>
        <taxon>Alphaproteobacteria</taxon>
        <taxon>Acetobacterales</taxon>
        <taxon>Acetobacteraceae</taxon>
        <taxon>Acetobacter</taxon>
    </lineage>
</organism>
<name>A0ABQ0Q184_9PROT</name>
<reference evidence="1" key="1">
    <citation type="submission" date="2013-04" db="EMBL/GenBank/DDBJ databases">
        <title>The genome sequencing project of 58 acetic acid bacteria.</title>
        <authorList>
            <person name="Okamoto-Kainuma A."/>
            <person name="Ishikawa M."/>
            <person name="Umino S."/>
            <person name="Koizumi Y."/>
            <person name="Shiwa Y."/>
            <person name="Yoshikawa H."/>
            <person name="Matsutani M."/>
            <person name="Matsushita K."/>
        </authorList>
    </citation>
    <scope>NUCLEOTIDE SEQUENCE</scope>
    <source>
        <strain evidence="1">DSM 14337</strain>
    </source>
</reference>
<gene>
    <name evidence="1" type="ORF">AA14337_3379</name>
</gene>
<comment type="caution">
    <text evidence="1">The sequence shown here is derived from an EMBL/GenBank/DDBJ whole genome shotgun (WGS) entry which is preliminary data.</text>
</comment>
<evidence type="ECO:0000313" key="1">
    <source>
        <dbReference type="EMBL" id="GBQ86649.1"/>
    </source>
</evidence>
<evidence type="ECO:0000313" key="2">
    <source>
        <dbReference type="Proteomes" id="UP001065047"/>
    </source>
</evidence>
<dbReference type="Proteomes" id="UP001065047">
    <property type="component" value="Unassembled WGS sequence"/>
</dbReference>
<protein>
    <submittedName>
        <fullName evidence="1">Uncharacterized protein</fullName>
    </submittedName>
</protein>
<dbReference type="GeneID" id="29557168"/>
<accession>A0ABQ0Q184</accession>